<feature type="compositionally biased region" description="Polar residues" evidence="1">
    <location>
        <begin position="70"/>
        <end position="79"/>
    </location>
</feature>
<keyword evidence="3" id="KW-1185">Reference proteome</keyword>
<gene>
    <name evidence="2" type="ORF">EMPG_13052</name>
</gene>
<feature type="region of interest" description="Disordered" evidence="1">
    <location>
        <begin position="34"/>
        <end position="79"/>
    </location>
</feature>
<reference evidence="3" key="1">
    <citation type="journal article" date="2015" name="PLoS Genet.">
        <title>The dynamic genome and transcriptome of the human fungal pathogen Blastomyces and close relative Emmonsia.</title>
        <authorList>
            <person name="Munoz J.F."/>
            <person name="Gauthier G.M."/>
            <person name="Desjardins C.A."/>
            <person name="Gallo J.E."/>
            <person name="Holder J."/>
            <person name="Sullivan T.D."/>
            <person name="Marty A.J."/>
            <person name="Carmen J.C."/>
            <person name="Chen Z."/>
            <person name="Ding L."/>
            <person name="Gujja S."/>
            <person name="Magrini V."/>
            <person name="Misas E."/>
            <person name="Mitreva M."/>
            <person name="Priest M."/>
            <person name="Saif S."/>
            <person name="Whiston E.A."/>
            <person name="Young S."/>
            <person name="Zeng Q."/>
            <person name="Goldman W.E."/>
            <person name="Mardis E.R."/>
            <person name="Taylor J.W."/>
            <person name="McEwen J.G."/>
            <person name="Clay O.K."/>
            <person name="Klein B.S."/>
            <person name="Cuomo C.A."/>
        </authorList>
    </citation>
    <scope>NUCLEOTIDE SEQUENCE [LARGE SCALE GENOMIC DNA]</scope>
    <source>
        <strain evidence="3">UAMH 139</strain>
    </source>
</reference>
<dbReference type="AlphaFoldDB" id="A0A0H1BL16"/>
<accession>A0A0H1BL16</accession>
<name>A0A0H1BL16_9EURO</name>
<organism evidence="2 3">
    <name type="scientific">Blastomyces silverae</name>
    <dbReference type="NCBI Taxonomy" id="2060906"/>
    <lineage>
        <taxon>Eukaryota</taxon>
        <taxon>Fungi</taxon>
        <taxon>Dikarya</taxon>
        <taxon>Ascomycota</taxon>
        <taxon>Pezizomycotina</taxon>
        <taxon>Eurotiomycetes</taxon>
        <taxon>Eurotiomycetidae</taxon>
        <taxon>Onygenales</taxon>
        <taxon>Ajellomycetaceae</taxon>
        <taxon>Blastomyces</taxon>
    </lineage>
</organism>
<comment type="caution">
    <text evidence="2">The sequence shown here is derived from an EMBL/GenBank/DDBJ whole genome shotgun (WGS) entry which is preliminary data.</text>
</comment>
<evidence type="ECO:0000313" key="3">
    <source>
        <dbReference type="Proteomes" id="UP000053573"/>
    </source>
</evidence>
<dbReference type="Proteomes" id="UP000053573">
    <property type="component" value="Unassembled WGS sequence"/>
</dbReference>
<evidence type="ECO:0000256" key="1">
    <source>
        <dbReference type="SAM" id="MobiDB-lite"/>
    </source>
</evidence>
<protein>
    <submittedName>
        <fullName evidence="2">Uncharacterized protein</fullName>
    </submittedName>
</protein>
<sequence length="79" mass="9150">MMKEQTGVMSQSQALTHGNEDQIRMWCCHQKVVNVKENSQHERVSEKKNTDKKDNINEKENTDEEDDESPLSSVSQEID</sequence>
<proteinExistence type="predicted"/>
<evidence type="ECO:0000313" key="2">
    <source>
        <dbReference type="EMBL" id="KLJ11793.1"/>
    </source>
</evidence>
<dbReference type="EMBL" id="LDEV01001351">
    <property type="protein sequence ID" value="KLJ11793.1"/>
    <property type="molecule type" value="Genomic_DNA"/>
</dbReference>
<feature type="compositionally biased region" description="Basic and acidic residues" evidence="1">
    <location>
        <begin position="38"/>
        <end position="60"/>
    </location>
</feature>